<dbReference type="AlphaFoldDB" id="A0A0G4JTS3"/>
<sequence length="47" mass="5349">MKTRPRFSSPGFLRRLLPLALSRQQKESLLIPVSGVANARDAMRARR</sequence>
<accession>A0A0G4JTS3</accession>
<protein>
    <submittedName>
        <fullName evidence="1">Uncharacterized protein</fullName>
    </submittedName>
</protein>
<gene>
    <name evidence="1" type="ORF">BN1221_01736</name>
</gene>
<reference evidence="2" key="1">
    <citation type="submission" date="2015-01" db="EMBL/GenBank/DDBJ databases">
        <authorList>
            <person name="Paterson Steve"/>
        </authorList>
    </citation>
    <scope>NUCLEOTIDE SEQUENCE [LARGE SCALE GENOMIC DNA]</scope>
    <source>
        <strain evidence="2">OBR1</strain>
    </source>
</reference>
<name>A0A0G4JTS3_9GAMM</name>
<dbReference type="EMBL" id="CGIG01000001">
    <property type="protein sequence ID" value="CPR15825.1"/>
    <property type="molecule type" value="Genomic_DNA"/>
</dbReference>
<organism evidence="1 2">
    <name type="scientific">Brenneria goodwinii</name>
    <dbReference type="NCBI Taxonomy" id="1109412"/>
    <lineage>
        <taxon>Bacteria</taxon>
        <taxon>Pseudomonadati</taxon>
        <taxon>Pseudomonadota</taxon>
        <taxon>Gammaproteobacteria</taxon>
        <taxon>Enterobacterales</taxon>
        <taxon>Pectobacteriaceae</taxon>
        <taxon>Brenneria</taxon>
    </lineage>
</organism>
<proteinExistence type="predicted"/>
<dbReference type="Proteomes" id="UP000044377">
    <property type="component" value="Unassembled WGS sequence"/>
</dbReference>
<evidence type="ECO:0000313" key="1">
    <source>
        <dbReference type="EMBL" id="CPR15825.1"/>
    </source>
</evidence>
<evidence type="ECO:0000313" key="2">
    <source>
        <dbReference type="Proteomes" id="UP000044377"/>
    </source>
</evidence>
<keyword evidence="2" id="KW-1185">Reference proteome</keyword>